<dbReference type="PROSITE" id="PS51932">
    <property type="entry name" value="BMV"/>
    <property type="match status" value="1"/>
</dbReference>
<sequence length="87" mass="9688">MELGVVVGKLWSTVKNKPLEGKRILAIRRIDKNYKPYGEPFYALDCVGVGEGEYVVFVQGYEASHCFLPQIVPTDSTVIAKVDEIAK</sequence>
<accession>A0A7R6SZ64</accession>
<dbReference type="RefSeq" id="WP_201328778.1">
    <property type="nucleotide sequence ID" value="NZ_AP017470.1"/>
</dbReference>
<evidence type="ECO:0000256" key="1">
    <source>
        <dbReference type="ARBA" id="ARBA00024322"/>
    </source>
</evidence>
<dbReference type="KEGG" id="thyd:TTHT_0870"/>
<keyword evidence="2" id="KW-1283">Bacterial microcompartment</keyword>
<dbReference type="PANTHER" id="PTHR36539">
    <property type="entry name" value="ETHANOLAMINE UTILIZATION PROTEIN EUTN"/>
    <property type="match status" value="1"/>
</dbReference>
<dbReference type="InterPro" id="IPR036677">
    <property type="entry name" value="EutN_CcmL_sf"/>
</dbReference>
<evidence type="ECO:0000256" key="2">
    <source>
        <dbReference type="ARBA" id="ARBA00024446"/>
    </source>
</evidence>
<dbReference type="InterPro" id="IPR004992">
    <property type="entry name" value="EutN_CcmL"/>
</dbReference>
<name>A0A7R6SZ64_9BACT</name>
<dbReference type="GO" id="GO:0031469">
    <property type="term" value="C:bacterial microcompartment"/>
    <property type="evidence" value="ECO:0007669"/>
    <property type="project" value="UniProtKB-SubCell"/>
</dbReference>
<dbReference type="PANTHER" id="PTHR36539:SF1">
    <property type="entry name" value="BACTERIAL MICROCOMPARTMENT SHELL VERTEX PROTEIN EUTN"/>
    <property type="match status" value="1"/>
</dbReference>
<dbReference type="SUPFAM" id="SSF159133">
    <property type="entry name" value="EutN/CcmL-like"/>
    <property type="match status" value="1"/>
</dbReference>
<dbReference type="CDD" id="cd01614">
    <property type="entry name" value="EutN_CcmL"/>
    <property type="match status" value="1"/>
</dbReference>
<organism evidence="3 4">
    <name type="scientific">Thermotomaculum hydrothermale</name>
    <dbReference type="NCBI Taxonomy" id="981385"/>
    <lineage>
        <taxon>Bacteria</taxon>
        <taxon>Pseudomonadati</taxon>
        <taxon>Acidobacteriota</taxon>
        <taxon>Holophagae</taxon>
        <taxon>Thermotomaculales</taxon>
        <taxon>Thermotomaculaceae</taxon>
        <taxon>Thermotomaculum</taxon>
    </lineage>
</organism>
<reference evidence="3 4" key="1">
    <citation type="journal article" date="2012" name="Extremophiles">
        <title>Thermotomaculum hydrothermale gen. nov., sp. nov., a novel heterotrophic thermophile within the phylum Acidobacteria from a deep-sea hydrothermal vent chimney in the Southern Okinawa Trough.</title>
        <authorList>
            <person name="Izumi H."/>
            <person name="Nunoura T."/>
            <person name="Miyazaki M."/>
            <person name="Mino S."/>
            <person name="Toki T."/>
            <person name="Takai K."/>
            <person name="Sako Y."/>
            <person name="Sawabe T."/>
            <person name="Nakagawa S."/>
        </authorList>
    </citation>
    <scope>NUCLEOTIDE SEQUENCE [LARGE SCALE GENOMIC DNA]</scope>
    <source>
        <strain evidence="3 4">AC55</strain>
    </source>
</reference>
<comment type="subcellular location">
    <subcellularLocation>
        <location evidence="1">Bacterial microcompartment</location>
    </subcellularLocation>
</comment>
<dbReference type="EMBL" id="AP017470">
    <property type="protein sequence ID" value="BBB32432.1"/>
    <property type="molecule type" value="Genomic_DNA"/>
</dbReference>
<keyword evidence="4" id="KW-1185">Reference proteome</keyword>
<dbReference type="Proteomes" id="UP000595564">
    <property type="component" value="Chromosome"/>
</dbReference>
<evidence type="ECO:0000313" key="3">
    <source>
        <dbReference type="EMBL" id="BBB32432.1"/>
    </source>
</evidence>
<gene>
    <name evidence="3" type="ORF">TTHT_0870</name>
</gene>
<dbReference type="Gene3D" id="2.40.50.220">
    <property type="entry name" value="EutN/Ccml"/>
    <property type="match status" value="1"/>
</dbReference>
<protein>
    <submittedName>
        <fullName evidence="3">Ethanolamine utilization protein EutN</fullName>
    </submittedName>
</protein>
<proteinExistence type="predicted"/>
<dbReference type="Pfam" id="PF03319">
    <property type="entry name" value="EutN_CcmL"/>
    <property type="match status" value="1"/>
</dbReference>
<evidence type="ECO:0000313" key="4">
    <source>
        <dbReference type="Proteomes" id="UP000595564"/>
    </source>
</evidence>
<dbReference type="AlphaFoldDB" id="A0A7R6SZ64"/>